<reference evidence="1" key="2">
    <citation type="submission" date="2015-06" db="UniProtKB">
        <authorList>
            <consortium name="EnsemblProtists"/>
        </authorList>
    </citation>
    <scope>IDENTIFICATION</scope>
    <source>
        <strain evidence="1">Emoy2</strain>
    </source>
</reference>
<dbReference type="Proteomes" id="UP000011713">
    <property type="component" value="Unassembled WGS sequence"/>
</dbReference>
<dbReference type="EMBL" id="JH598007">
    <property type="status" value="NOT_ANNOTATED_CDS"/>
    <property type="molecule type" value="Genomic_DNA"/>
</dbReference>
<organism evidence="1 2">
    <name type="scientific">Hyaloperonospora arabidopsidis (strain Emoy2)</name>
    <name type="common">Downy mildew agent</name>
    <name type="synonym">Peronospora arabidopsidis</name>
    <dbReference type="NCBI Taxonomy" id="559515"/>
    <lineage>
        <taxon>Eukaryota</taxon>
        <taxon>Sar</taxon>
        <taxon>Stramenopiles</taxon>
        <taxon>Oomycota</taxon>
        <taxon>Peronosporomycetes</taxon>
        <taxon>Peronosporales</taxon>
        <taxon>Peronosporaceae</taxon>
        <taxon>Hyaloperonospora</taxon>
    </lineage>
</organism>
<proteinExistence type="predicted"/>
<dbReference type="InParanoid" id="M4BWW2"/>
<dbReference type="VEuPathDB" id="FungiDB:HpaG811013"/>
<sequence>MICCGLNTGGKEAMEIPQLSLKIGFEVKMSNAMATGNQVDIKEVKSEAVVQKRSTWIPC</sequence>
<keyword evidence="2" id="KW-1185">Reference proteome</keyword>
<evidence type="ECO:0000313" key="1">
    <source>
        <dbReference type="EnsemblProtists" id="HpaP811013"/>
    </source>
</evidence>
<name>M4BWW2_HYAAE</name>
<protein>
    <submittedName>
        <fullName evidence="1">Uncharacterized protein</fullName>
    </submittedName>
</protein>
<evidence type="ECO:0000313" key="2">
    <source>
        <dbReference type="Proteomes" id="UP000011713"/>
    </source>
</evidence>
<accession>M4BWW2</accession>
<dbReference type="EnsemblProtists" id="HpaT811013">
    <property type="protein sequence ID" value="HpaP811013"/>
    <property type="gene ID" value="HpaG811013"/>
</dbReference>
<dbReference type="HOGENOM" id="CLU_2965749_0_0_1"/>
<reference evidence="2" key="1">
    <citation type="journal article" date="2010" name="Science">
        <title>Signatures of adaptation to obligate biotrophy in the Hyaloperonospora arabidopsidis genome.</title>
        <authorList>
            <person name="Baxter L."/>
            <person name="Tripathy S."/>
            <person name="Ishaque N."/>
            <person name="Boot N."/>
            <person name="Cabral A."/>
            <person name="Kemen E."/>
            <person name="Thines M."/>
            <person name="Ah-Fong A."/>
            <person name="Anderson R."/>
            <person name="Badejoko W."/>
            <person name="Bittner-Eddy P."/>
            <person name="Boore J.L."/>
            <person name="Chibucos M.C."/>
            <person name="Coates M."/>
            <person name="Dehal P."/>
            <person name="Delehaunty K."/>
            <person name="Dong S."/>
            <person name="Downton P."/>
            <person name="Dumas B."/>
            <person name="Fabro G."/>
            <person name="Fronick C."/>
            <person name="Fuerstenberg S.I."/>
            <person name="Fulton L."/>
            <person name="Gaulin E."/>
            <person name="Govers F."/>
            <person name="Hughes L."/>
            <person name="Humphray S."/>
            <person name="Jiang R.H."/>
            <person name="Judelson H."/>
            <person name="Kamoun S."/>
            <person name="Kyung K."/>
            <person name="Meijer H."/>
            <person name="Minx P."/>
            <person name="Morris P."/>
            <person name="Nelson J."/>
            <person name="Phuntumart V."/>
            <person name="Qutob D."/>
            <person name="Rehmany A."/>
            <person name="Rougon-Cardoso A."/>
            <person name="Ryden P."/>
            <person name="Torto-Alalibo T."/>
            <person name="Studholme D."/>
            <person name="Wang Y."/>
            <person name="Win J."/>
            <person name="Wood J."/>
            <person name="Clifton S.W."/>
            <person name="Rogers J."/>
            <person name="Van den Ackerveken G."/>
            <person name="Jones J.D."/>
            <person name="McDowell J.M."/>
            <person name="Beynon J."/>
            <person name="Tyler B.M."/>
        </authorList>
    </citation>
    <scope>NUCLEOTIDE SEQUENCE [LARGE SCALE GENOMIC DNA]</scope>
    <source>
        <strain evidence="2">Emoy2</strain>
    </source>
</reference>
<dbReference type="AlphaFoldDB" id="M4BWW2"/>